<dbReference type="NCBIfam" id="TIGR01774">
    <property type="entry name" value="PFL2-3"/>
    <property type="match status" value="1"/>
</dbReference>
<dbReference type="Pfam" id="PF01228">
    <property type="entry name" value="Gly_radical"/>
    <property type="match status" value="1"/>
</dbReference>
<dbReference type="Proteomes" id="UP000190959">
    <property type="component" value="Unassembled WGS sequence"/>
</dbReference>
<dbReference type="SUPFAM" id="SSF51998">
    <property type="entry name" value="PFL-like glycyl radical enzymes"/>
    <property type="match status" value="1"/>
</dbReference>
<protein>
    <submittedName>
        <fullName evidence="6">Glycyl radical enzyme</fullName>
    </submittedName>
</protein>
<dbReference type="PANTHER" id="PTHR43641:SF2">
    <property type="entry name" value="DEHYDRATASE YBIW-RELATED"/>
    <property type="match status" value="1"/>
</dbReference>
<evidence type="ECO:0000256" key="3">
    <source>
        <dbReference type="PROSITE-ProRule" id="PRU00493"/>
    </source>
</evidence>
<feature type="domain" description="PFL" evidence="5">
    <location>
        <begin position="11"/>
        <end position="660"/>
    </location>
</feature>
<dbReference type="CDD" id="cd01677">
    <property type="entry name" value="PFL2_DhaB_BssA"/>
    <property type="match status" value="1"/>
</dbReference>
<dbReference type="InterPro" id="IPR010098">
    <property type="entry name" value="PFL2/GDeHydtase_fam"/>
</dbReference>
<evidence type="ECO:0000256" key="1">
    <source>
        <dbReference type="ARBA" id="ARBA00022818"/>
    </source>
</evidence>
<dbReference type="InterPro" id="IPR001150">
    <property type="entry name" value="Gly_radical"/>
</dbReference>
<reference evidence="6 7" key="1">
    <citation type="submission" date="2017-02" db="EMBL/GenBank/DDBJ databases">
        <title>Genome sequence of Clostridium beijerinckii Br21.</title>
        <authorList>
            <person name="Fonseca B.C."/>
            <person name="Guazzaroni M.E."/>
            <person name="Riano-Pachon D.M."/>
            <person name="Reginatto V."/>
        </authorList>
    </citation>
    <scope>NUCLEOTIDE SEQUENCE [LARGE SCALE GENOMIC DNA]</scope>
    <source>
        <strain evidence="6 7">Br21</strain>
    </source>
</reference>
<dbReference type="GO" id="GO:0005829">
    <property type="term" value="C:cytosol"/>
    <property type="evidence" value="ECO:0007669"/>
    <property type="project" value="TreeGrafter"/>
</dbReference>
<dbReference type="PROSITE" id="PS00850">
    <property type="entry name" value="GLY_RADICAL_1"/>
    <property type="match status" value="1"/>
</dbReference>
<dbReference type="PROSITE" id="PS51554">
    <property type="entry name" value="PFL"/>
    <property type="match status" value="1"/>
</dbReference>
<comment type="caution">
    <text evidence="6">The sequence shown here is derived from an EMBL/GenBank/DDBJ whole genome shotgun (WGS) entry which is preliminary data.</text>
</comment>
<gene>
    <name evidence="6" type="ORF">CBEIBR21_22760</name>
</gene>
<keyword evidence="2" id="KW-0456">Lyase</keyword>
<accession>A0A1S9N0Z2</accession>
<evidence type="ECO:0000313" key="7">
    <source>
        <dbReference type="Proteomes" id="UP000190959"/>
    </source>
</evidence>
<dbReference type="Pfam" id="PF02901">
    <property type="entry name" value="PFL-like"/>
    <property type="match status" value="1"/>
</dbReference>
<feature type="domain" description="Glycine radical" evidence="4">
    <location>
        <begin position="667"/>
        <end position="787"/>
    </location>
</feature>
<evidence type="ECO:0000259" key="4">
    <source>
        <dbReference type="PROSITE" id="PS51149"/>
    </source>
</evidence>
<dbReference type="AlphaFoldDB" id="A0A1S9N0Z2"/>
<dbReference type="RefSeq" id="WP_078117182.1">
    <property type="nucleotide sequence ID" value="NZ_JAEVFY010000023.1"/>
</dbReference>
<dbReference type="PANTHER" id="PTHR43641">
    <property type="entry name" value="FORMATE ACETYLTRANSFERASE 3-RELATED"/>
    <property type="match status" value="1"/>
</dbReference>
<feature type="modified residue" description="Glycine radical" evidence="3">
    <location>
        <position position="763"/>
    </location>
</feature>
<evidence type="ECO:0000313" key="6">
    <source>
        <dbReference type="EMBL" id="OOP71095.1"/>
    </source>
</evidence>
<dbReference type="InterPro" id="IPR051215">
    <property type="entry name" value="GRE"/>
</dbReference>
<sequence length="787" mass="87997">MISKGFSTQTERINNLKAQILNAKPCVESERAVLITESFKETEGQPAILRRALALKHILENIPITIREEELIVGSLTKEPRSSQVFPEFSNKWLQDELDRLDKRTGDAFQISEESKEKLKAVFEYWNGKTTSELATSYMTEETREAVNSDVFTVGNYYYNGVGHVSVSYEKVLKIGFNGIINEAKEQLEKNRSIDPDFIKKEKFLNSVIISCEAAIIYANRYAKKAKELADNANDLKRKSELNEIAKICLKVPAEGATSFYEACQSFWFVHAIINTESNGHSISPARFDQYMYPYYENDENITEEFAQELIDCIWIKLNDINKVRDEISTKHFGGYPMYQNLIVGGQNSEGKDATNKISYMALEAAVHVKLPQPSLSVRIWNKTPDEFMLRAAELTREGLGLPAYYNDEVIIPALVARGLTLEDARDYGIIGCVEPQKPGKTEGWHDSAFFNLARIVELTMNSGLDKNKQIGPKTQSFEEMKSFDEFMNAYKIQMEYFVKHMCCADNCIDIAHAERAPLPFLSSMVDDCIGRGKSLQDGGAEYNFSGPQGVGVANIGDSLVAVKKVVFDENKITPSELKKALNNDFENAEEIQALLKKAPKFGNDIDEVDDLAREGALVYCREVNKYTNPRGGKFQPGLYPSSINVYFGILTGATPDGRKSGQPLADGVSPSRGCDVSGPTAACNSVAKLDHFIASNGTLFNQKFHPSALKGDNGLTNVSALIRSYFDQKGFHVQFNVIDKQILLAAQKNPEKYQDLIVRVAGYSAQFISLDKSIQNDIIARTEHVM</sequence>
<evidence type="ECO:0000256" key="2">
    <source>
        <dbReference type="ARBA" id="ARBA00023239"/>
    </source>
</evidence>
<dbReference type="Gene3D" id="3.20.70.20">
    <property type="match status" value="1"/>
</dbReference>
<organism evidence="6 7">
    <name type="scientific">Clostridium beijerinckii</name>
    <name type="common">Clostridium MP</name>
    <dbReference type="NCBI Taxonomy" id="1520"/>
    <lineage>
        <taxon>Bacteria</taxon>
        <taxon>Bacillati</taxon>
        <taxon>Bacillota</taxon>
        <taxon>Clostridia</taxon>
        <taxon>Eubacteriales</taxon>
        <taxon>Clostridiaceae</taxon>
        <taxon>Clostridium</taxon>
    </lineage>
</organism>
<evidence type="ECO:0000259" key="5">
    <source>
        <dbReference type="PROSITE" id="PS51554"/>
    </source>
</evidence>
<dbReference type="InterPro" id="IPR019777">
    <property type="entry name" value="Form_AcTrfase_GR_CS"/>
</dbReference>
<keyword evidence="1 3" id="KW-0556">Organic radical</keyword>
<dbReference type="GO" id="GO:0016829">
    <property type="term" value="F:lyase activity"/>
    <property type="evidence" value="ECO:0007669"/>
    <property type="project" value="UniProtKB-KW"/>
</dbReference>
<dbReference type="PROSITE" id="PS51149">
    <property type="entry name" value="GLY_RADICAL_2"/>
    <property type="match status" value="1"/>
</dbReference>
<dbReference type="InterPro" id="IPR004184">
    <property type="entry name" value="PFL_dom"/>
</dbReference>
<dbReference type="EMBL" id="MWMH01000010">
    <property type="protein sequence ID" value="OOP71095.1"/>
    <property type="molecule type" value="Genomic_DNA"/>
</dbReference>
<proteinExistence type="predicted"/>
<name>A0A1S9N0Z2_CLOBE</name>